<sequence>MSATALLRAIKKWWWTLLAFSALGVAAGFAVGLILPPVYSSTAQLVVAFNAPAQAGSSDLVQANSFAVQKAYAYTEIGRSPRVLNEVIAAQGLDTTVEQLARELTVEAPLNTPILQLTAEAPTAQGAATLATAFVDAFTQTVQAIETPAGAASSPVRLETLQDPEVPDEASSPNVLTNLALGFAVGFAIALVWIALAAIGDRRVHGSASVGEGVPRVLGSIPGRGGSLTEIVDTPQSRESEAYRTVAAVLGHMPHTRLDVVAVVPATPRDRGSALSTNLALAMREFGVGVVLVDANLRSGTISSQLSLDGPGLAGVLTGEATVVEAVREAAGIAVLPVGRTLQNPVELMSGPGFAAVVKTLSETYDMVVLDAAPALPLSDTIFAASTAGSTILAVTAGRATAPQLSAATEGLRAVGIDPVGVVVVDAKTAGVDADAATSSFRDLRPARA</sequence>
<evidence type="ECO:0000256" key="7">
    <source>
        <dbReference type="ARBA" id="ARBA00022989"/>
    </source>
</evidence>
<keyword evidence="6" id="KW-0067">ATP-binding</keyword>
<dbReference type="PANTHER" id="PTHR32309">
    <property type="entry name" value="TYROSINE-PROTEIN KINASE"/>
    <property type="match status" value="1"/>
</dbReference>
<keyword evidence="5" id="KW-0547">Nucleotide-binding</keyword>
<feature type="domain" description="Polysaccharide chain length determinant N-terminal" evidence="10">
    <location>
        <begin position="5"/>
        <end position="89"/>
    </location>
</feature>
<comment type="caution">
    <text evidence="11">The sequence shown here is derived from an EMBL/GenBank/DDBJ whole genome shotgun (WGS) entry which is preliminary data.</text>
</comment>
<dbReference type="Proteomes" id="UP000244649">
    <property type="component" value="Unassembled WGS sequence"/>
</dbReference>
<proteinExistence type="inferred from homology"/>
<feature type="transmembrane region" description="Helical" evidence="9">
    <location>
        <begin position="179"/>
        <end position="199"/>
    </location>
</feature>
<gene>
    <name evidence="11" type="ORF">DC432_14515</name>
</gene>
<reference evidence="11 12" key="1">
    <citation type="submission" date="2018-04" db="EMBL/GenBank/DDBJ databases">
        <authorList>
            <person name="Go L.Y."/>
            <person name="Mitchell J.A."/>
        </authorList>
    </citation>
    <scope>NUCLEOTIDE SEQUENCE [LARGE SCALE GENOMIC DNA]</scope>
    <source>
        <strain evidence="11 12">TPD7010</strain>
    </source>
</reference>
<evidence type="ECO:0000256" key="3">
    <source>
        <dbReference type="ARBA" id="ARBA00022475"/>
    </source>
</evidence>
<keyword evidence="7 9" id="KW-1133">Transmembrane helix</keyword>
<comment type="similarity">
    <text evidence="2">Belongs to the CpsC/CapA family.</text>
</comment>
<name>A0A2T7W058_MICTE</name>
<evidence type="ECO:0000313" key="11">
    <source>
        <dbReference type="EMBL" id="PVE62478.1"/>
    </source>
</evidence>
<evidence type="ECO:0000259" key="10">
    <source>
        <dbReference type="Pfam" id="PF02706"/>
    </source>
</evidence>
<dbReference type="InterPro" id="IPR005702">
    <property type="entry name" value="Wzc-like_C"/>
</dbReference>
<dbReference type="CDD" id="cd05387">
    <property type="entry name" value="BY-kinase"/>
    <property type="match status" value="1"/>
</dbReference>
<dbReference type="InterPro" id="IPR003856">
    <property type="entry name" value="LPS_length_determ_N"/>
</dbReference>
<accession>A0A2T7W058</accession>
<dbReference type="EMBL" id="QDFT01000055">
    <property type="protein sequence ID" value="PVE62478.1"/>
    <property type="molecule type" value="Genomic_DNA"/>
</dbReference>
<keyword evidence="3" id="KW-1003">Cell membrane</keyword>
<evidence type="ECO:0000256" key="5">
    <source>
        <dbReference type="ARBA" id="ARBA00022741"/>
    </source>
</evidence>
<evidence type="ECO:0000256" key="2">
    <source>
        <dbReference type="ARBA" id="ARBA00006683"/>
    </source>
</evidence>
<dbReference type="PANTHER" id="PTHR32309:SF31">
    <property type="entry name" value="CAPSULAR EXOPOLYSACCHARIDE FAMILY"/>
    <property type="match status" value="1"/>
</dbReference>
<dbReference type="Pfam" id="PF02706">
    <property type="entry name" value="Wzz"/>
    <property type="match status" value="1"/>
</dbReference>
<organism evidence="11 12">
    <name type="scientific">Microbacterium testaceum</name>
    <name type="common">Aureobacterium testaceum</name>
    <name type="synonym">Brevibacterium testaceum</name>
    <dbReference type="NCBI Taxonomy" id="2033"/>
    <lineage>
        <taxon>Bacteria</taxon>
        <taxon>Bacillati</taxon>
        <taxon>Actinomycetota</taxon>
        <taxon>Actinomycetes</taxon>
        <taxon>Micrococcales</taxon>
        <taxon>Microbacteriaceae</taxon>
        <taxon>Microbacterium</taxon>
    </lineage>
</organism>
<evidence type="ECO:0000313" key="12">
    <source>
        <dbReference type="Proteomes" id="UP000244649"/>
    </source>
</evidence>
<evidence type="ECO:0000256" key="6">
    <source>
        <dbReference type="ARBA" id="ARBA00022840"/>
    </source>
</evidence>
<dbReference type="InterPro" id="IPR050445">
    <property type="entry name" value="Bact_polysacc_biosynth/exp"/>
</dbReference>
<dbReference type="GO" id="GO:0005886">
    <property type="term" value="C:plasma membrane"/>
    <property type="evidence" value="ECO:0007669"/>
    <property type="project" value="UniProtKB-SubCell"/>
</dbReference>
<evidence type="ECO:0000256" key="1">
    <source>
        <dbReference type="ARBA" id="ARBA00004651"/>
    </source>
</evidence>
<dbReference type="InterPro" id="IPR027417">
    <property type="entry name" value="P-loop_NTPase"/>
</dbReference>
<protein>
    <recommendedName>
        <fullName evidence="10">Polysaccharide chain length determinant N-terminal domain-containing protein</fullName>
    </recommendedName>
</protein>
<keyword evidence="4 9" id="KW-0812">Transmembrane</keyword>
<evidence type="ECO:0000256" key="8">
    <source>
        <dbReference type="ARBA" id="ARBA00023136"/>
    </source>
</evidence>
<dbReference type="SUPFAM" id="SSF52540">
    <property type="entry name" value="P-loop containing nucleoside triphosphate hydrolases"/>
    <property type="match status" value="1"/>
</dbReference>
<comment type="subcellular location">
    <subcellularLocation>
        <location evidence="1">Cell membrane</location>
        <topology evidence="1">Multi-pass membrane protein</topology>
    </subcellularLocation>
</comment>
<dbReference type="AlphaFoldDB" id="A0A2T7W058"/>
<dbReference type="Gene3D" id="3.40.50.300">
    <property type="entry name" value="P-loop containing nucleotide triphosphate hydrolases"/>
    <property type="match status" value="1"/>
</dbReference>
<dbReference type="RefSeq" id="WP_116538481.1">
    <property type="nucleotide sequence ID" value="NZ_QDFT01000055.1"/>
</dbReference>
<evidence type="ECO:0000256" key="9">
    <source>
        <dbReference type="SAM" id="Phobius"/>
    </source>
</evidence>
<evidence type="ECO:0000256" key="4">
    <source>
        <dbReference type="ARBA" id="ARBA00022692"/>
    </source>
</evidence>
<keyword evidence="8 9" id="KW-0472">Membrane</keyword>